<evidence type="ECO:0000256" key="1">
    <source>
        <dbReference type="ARBA" id="ARBA00022723"/>
    </source>
</evidence>
<dbReference type="Pfam" id="PF06155">
    <property type="entry name" value="GBBH-like_N"/>
    <property type="match status" value="1"/>
</dbReference>
<dbReference type="Gene3D" id="3.30.2020.30">
    <property type="match status" value="1"/>
</dbReference>
<sequence>MSMTNKVRPTHVTADRERRVVIIQWSDGRECSYSFAGLRAVCPCVLCQGGHALMGRPADRLLLAKSQNDALNLDAATPVGSYAVQFAWNDGHDSGIYTWDYLYEAGL</sequence>
<dbReference type="AlphaFoldDB" id="A0A160T0U7"/>
<proteinExistence type="predicted"/>
<dbReference type="InterPro" id="IPR010376">
    <property type="entry name" value="GBBH-like_N"/>
</dbReference>
<gene>
    <name evidence="4" type="ORF">CFX0092_A0069</name>
</gene>
<keyword evidence="5" id="KW-1185">Reference proteome</keyword>
<evidence type="ECO:0000256" key="2">
    <source>
        <dbReference type="ARBA" id="ARBA00023004"/>
    </source>
</evidence>
<organism evidence="4 5">
    <name type="scientific">Candidatus Promineifilum breve</name>
    <dbReference type="NCBI Taxonomy" id="1806508"/>
    <lineage>
        <taxon>Bacteria</taxon>
        <taxon>Bacillati</taxon>
        <taxon>Chloroflexota</taxon>
        <taxon>Ardenticatenia</taxon>
        <taxon>Candidatus Promineifilales</taxon>
        <taxon>Candidatus Promineifilaceae</taxon>
        <taxon>Candidatus Promineifilum</taxon>
    </lineage>
</organism>
<dbReference type="PANTHER" id="PTHR35303">
    <property type="entry name" value="OS02G0197800 PROTEIN"/>
    <property type="match status" value="1"/>
</dbReference>
<evidence type="ECO:0000313" key="4">
    <source>
        <dbReference type="EMBL" id="CUS01950.2"/>
    </source>
</evidence>
<feature type="domain" description="Gamma-butyrobetaine hydroxylase-like N-terminal" evidence="3">
    <location>
        <begin position="14"/>
        <end position="103"/>
    </location>
</feature>
<accession>A0A160T0U7</accession>
<dbReference type="EMBL" id="LN890655">
    <property type="protein sequence ID" value="CUS01950.2"/>
    <property type="molecule type" value="Genomic_DNA"/>
</dbReference>
<evidence type="ECO:0000313" key="5">
    <source>
        <dbReference type="Proteomes" id="UP000215027"/>
    </source>
</evidence>
<name>A0A160T0U7_9CHLR</name>
<dbReference type="InterPro" id="IPR038492">
    <property type="entry name" value="GBBH-like_N_sf"/>
</dbReference>
<dbReference type="Proteomes" id="UP000215027">
    <property type="component" value="Chromosome I"/>
</dbReference>
<protein>
    <recommendedName>
        <fullName evidence="3">Gamma-butyrobetaine hydroxylase-like N-terminal domain-containing protein</fullName>
    </recommendedName>
</protein>
<dbReference type="KEGG" id="pbf:CFX0092_A0069"/>
<dbReference type="GO" id="GO:0046872">
    <property type="term" value="F:metal ion binding"/>
    <property type="evidence" value="ECO:0007669"/>
    <property type="project" value="UniProtKB-KW"/>
</dbReference>
<keyword evidence="2" id="KW-0408">Iron</keyword>
<keyword evidence="1" id="KW-0479">Metal-binding</keyword>
<evidence type="ECO:0000259" key="3">
    <source>
        <dbReference type="Pfam" id="PF06155"/>
    </source>
</evidence>
<reference evidence="4" key="1">
    <citation type="submission" date="2016-01" db="EMBL/GenBank/DDBJ databases">
        <authorList>
            <person name="Mcilroy J.S."/>
            <person name="Karst M S."/>
            <person name="Albertsen M."/>
        </authorList>
    </citation>
    <scope>NUCLEOTIDE SEQUENCE</scope>
    <source>
        <strain evidence="4">Cfx-K</strain>
    </source>
</reference>